<comment type="catalytic activity">
    <reaction evidence="6">
        <text>N(2)-acetyl-L-ornithine + L-glutamate = N-acetyl-L-glutamate + L-ornithine</text>
        <dbReference type="Rhea" id="RHEA:15349"/>
        <dbReference type="ChEBI" id="CHEBI:29985"/>
        <dbReference type="ChEBI" id="CHEBI:44337"/>
        <dbReference type="ChEBI" id="CHEBI:46911"/>
        <dbReference type="ChEBI" id="CHEBI:57805"/>
        <dbReference type="EC" id="2.3.1.35"/>
    </reaction>
</comment>
<organism evidence="7 8">
    <name type="scientific">Helicobacter cholecystus</name>
    <dbReference type="NCBI Taxonomy" id="45498"/>
    <lineage>
        <taxon>Bacteria</taxon>
        <taxon>Pseudomonadati</taxon>
        <taxon>Campylobacterota</taxon>
        <taxon>Epsilonproteobacteria</taxon>
        <taxon>Campylobacterales</taxon>
        <taxon>Helicobacteraceae</taxon>
        <taxon>Helicobacter</taxon>
    </lineage>
</organism>
<dbReference type="Pfam" id="PF01960">
    <property type="entry name" value="ArgJ"/>
    <property type="match status" value="1"/>
</dbReference>
<dbReference type="OrthoDB" id="9804242at2"/>
<dbReference type="InterPro" id="IPR042195">
    <property type="entry name" value="ArgJ_beta_C"/>
</dbReference>
<dbReference type="EC" id="2.3.1.35" evidence="6"/>
<comment type="similarity">
    <text evidence="1 6">Belongs to the ArgJ family.</text>
</comment>
<comment type="subunit">
    <text evidence="2 6">Heterotetramer of two alpha and two beta chains.</text>
</comment>
<feature type="binding site" evidence="6">
    <location>
        <position position="396"/>
    </location>
    <ligand>
        <name>substrate</name>
    </ligand>
</feature>
<sequence length="401" mass="43524">MKTFDIFPIKGGVCAPEGFFADGVSAGFKPNHALDVAFIYMQKPCTPTAIFTSNRFCAAPIKHFYQELEGKESNFILINTKNANALTGKEGIEDIKHYLKALIEKFPQIQNPITSSTGVIGVRMDTQKLINSFSSFNLNARSEESATRASEAIKTTDSFAKSIALKIELEDGGSFSIGAMAKGAGMIEPSMATMLCFITTDASIPQEDQRELLHKVAKNTFNAISVDGDTSTNDSVFLFANGLSGVYDKDAFTRALEIVMKKLATDIVRDGEGASKLVSFRVKGAKNEEEALKASKALANSLLVKTALFGCDPNWGRIASTIGASGVDADEEKLSIFIGNVCVYLKGVICFDSETEAKAYKLMKKESFSITCDLGMGEGEFVTYACDLGYKYIEINSDYRS</sequence>
<dbReference type="InterPro" id="IPR016117">
    <property type="entry name" value="ArgJ-like_dom_sf"/>
</dbReference>
<dbReference type="InterPro" id="IPR002813">
    <property type="entry name" value="Arg_biosynth_ArgJ"/>
</dbReference>
<dbReference type="SUPFAM" id="SSF56266">
    <property type="entry name" value="DmpA/ArgJ-like"/>
    <property type="match status" value="1"/>
</dbReference>
<feature type="site" description="Involved in the stabilization of negative charge on the oxyanion by the formation of the oxyanion hole" evidence="6">
    <location>
        <position position="118"/>
    </location>
</feature>
<evidence type="ECO:0000256" key="2">
    <source>
        <dbReference type="ARBA" id="ARBA00011475"/>
    </source>
</evidence>
<dbReference type="Gene3D" id="3.60.70.12">
    <property type="entry name" value="L-amino peptidase D-ALA esterase/amidase"/>
    <property type="match status" value="1"/>
</dbReference>
<reference evidence="7 8" key="1">
    <citation type="submission" date="2018-04" db="EMBL/GenBank/DDBJ databases">
        <title>Novel Campyloabacter and Helicobacter Species and Strains.</title>
        <authorList>
            <person name="Mannion A.J."/>
            <person name="Shen Z."/>
            <person name="Fox J.G."/>
        </authorList>
    </citation>
    <scope>NUCLEOTIDE SEQUENCE [LARGE SCALE GENOMIC DNA]</scope>
    <source>
        <strain evidence="7 8">ATCC 700242</strain>
    </source>
</reference>
<keyword evidence="5 6" id="KW-0012">Acyltransferase</keyword>
<feature type="active site" description="Nucleophile" evidence="6">
    <location>
        <position position="193"/>
    </location>
</feature>
<comment type="subcellular location">
    <subcellularLocation>
        <location evidence="6">Cytoplasm</location>
    </subcellularLocation>
</comment>
<evidence type="ECO:0000256" key="5">
    <source>
        <dbReference type="ARBA" id="ARBA00023315"/>
    </source>
</evidence>
<feature type="binding site" evidence="6">
    <location>
        <position position="155"/>
    </location>
    <ligand>
        <name>substrate</name>
    </ligand>
</feature>
<dbReference type="Proteomes" id="UP000257067">
    <property type="component" value="Unassembled WGS sequence"/>
</dbReference>
<dbReference type="NCBIfam" id="NF003802">
    <property type="entry name" value="PRK05388.1"/>
    <property type="match status" value="1"/>
</dbReference>
<dbReference type="CDD" id="cd02152">
    <property type="entry name" value="OAT"/>
    <property type="match status" value="1"/>
</dbReference>
<feature type="chain" id="PRO_5043059786" description="Arginine biosynthesis bifunctional protein ArgJ alpha chain" evidence="6">
    <location>
        <begin position="1"/>
        <end position="192"/>
    </location>
</feature>
<dbReference type="NCBIfam" id="TIGR00120">
    <property type="entry name" value="ArgJ"/>
    <property type="match status" value="1"/>
</dbReference>
<dbReference type="GO" id="GO:0004358">
    <property type="term" value="F:L-glutamate N-acetyltransferase activity, acting on acetyl-L-ornithine as donor"/>
    <property type="evidence" value="ECO:0007669"/>
    <property type="project" value="UniProtKB-UniRule"/>
</dbReference>
<dbReference type="PANTHER" id="PTHR23100">
    <property type="entry name" value="ARGININE BIOSYNTHESIS BIFUNCTIONAL PROTEIN ARGJ"/>
    <property type="match status" value="1"/>
</dbReference>
<comment type="function">
    <text evidence="6">Catalyzes two activities which are involved in the cyclic version of arginine biosynthesis: the synthesis of N-acetylglutamate from glutamate and acetyl-CoA as the acetyl donor, and of ornithine by transacetylation between N(2)-acetylornithine and glutamate.</text>
</comment>
<feature type="binding site" evidence="6">
    <location>
        <position position="401"/>
    </location>
    <ligand>
        <name>substrate</name>
    </ligand>
</feature>
<dbReference type="UniPathway" id="UPA00068">
    <property type="reaction ID" value="UER00106"/>
</dbReference>
<feature type="binding site" evidence="6">
    <location>
        <position position="193"/>
    </location>
    <ligand>
        <name>substrate</name>
    </ligand>
</feature>
<dbReference type="GO" id="GO:0006526">
    <property type="term" value="P:L-arginine biosynthetic process"/>
    <property type="evidence" value="ECO:0007669"/>
    <property type="project" value="UniProtKB-UniRule"/>
</dbReference>
<keyword evidence="6" id="KW-0028">Amino-acid biosynthesis</keyword>
<comment type="pathway">
    <text evidence="6">Amino-acid biosynthesis; L-arginine biosynthesis; N(2)-acetyl-L-ornithine from L-glutamate: step 1/4.</text>
</comment>
<dbReference type="EC" id="2.3.1.1" evidence="6"/>
<dbReference type="PANTHER" id="PTHR23100:SF0">
    <property type="entry name" value="ARGININE BIOSYNTHESIS BIFUNCTIONAL PROTEIN ARGJ, MITOCHONDRIAL"/>
    <property type="match status" value="1"/>
</dbReference>
<gene>
    <name evidence="6" type="primary">argJ</name>
    <name evidence="7" type="ORF">CQA62_05495</name>
</gene>
<dbReference type="AlphaFoldDB" id="A0A3D8IUS5"/>
<dbReference type="EMBL" id="NXLU01000007">
    <property type="protein sequence ID" value="RDU68675.1"/>
    <property type="molecule type" value="Genomic_DNA"/>
</dbReference>
<keyword evidence="4 6" id="KW-0068">Autocatalytic cleavage</keyword>
<evidence type="ECO:0000256" key="6">
    <source>
        <dbReference type="HAMAP-Rule" id="MF_01106"/>
    </source>
</evidence>
<dbReference type="GO" id="GO:0006592">
    <property type="term" value="P:ornithine biosynthetic process"/>
    <property type="evidence" value="ECO:0007669"/>
    <property type="project" value="TreeGrafter"/>
</dbReference>
<keyword evidence="6" id="KW-0511">Multifunctional enzyme</keyword>
<dbReference type="RefSeq" id="WP_104724925.1">
    <property type="nucleotide sequence ID" value="NZ_FZNE01000010.1"/>
</dbReference>
<comment type="pathway">
    <text evidence="6">Amino-acid biosynthesis; L-arginine biosynthesis; L-ornithine and N-acetyl-L-glutamate from L-glutamate and N(2)-acetyl-L-ornithine (cyclic): step 1/1.</text>
</comment>
<name>A0A3D8IUS5_9HELI</name>
<protein>
    <recommendedName>
        <fullName evidence="6">Arginine biosynthesis bifunctional protein ArgJ</fullName>
    </recommendedName>
    <domain>
        <recommendedName>
            <fullName evidence="6">Glutamate N-acetyltransferase</fullName>
            <ecNumber evidence="6">2.3.1.35</ecNumber>
        </recommendedName>
        <alternativeName>
            <fullName evidence="6">Ornithine acetyltransferase</fullName>
            <shortName evidence="6">OATase</shortName>
        </alternativeName>
        <alternativeName>
            <fullName evidence="6">Ornithine transacetylase</fullName>
        </alternativeName>
    </domain>
    <domain>
        <recommendedName>
            <fullName evidence="6">Amino-acid acetyltransferase</fullName>
            <ecNumber evidence="6">2.3.1.1</ecNumber>
        </recommendedName>
        <alternativeName>
            <fullName evidence="6">N-acetylglutamate synthase</fullName>
            <shortName evidence="6">AGSase</shortName>
        </alternativeName>
    </domain>
    <component>
        <recommendedName>
            <fullName evidence="6">Arginine biosynthesis bifunctional protein ArgJ alpha chain</fullName>
        </recommendedName>
    </component>
    <component>
        <recommendedName>
            <fullName evidence="6">Arginine biosynthesis bifunctional protein ArgJ beta chain</fullName>
        </recommendedName>
    </component>
</protein>
<dbReference type="Gene3D" id="3.10.20.340">
    <property type="entry name" value="ArgJ beta chain, C-terminal domain"/>
    <property type="match status" value="1"/>
</dbReference>
<evidence type="ECO:0000256" key="1">
    <source>
        <dbReference type="ARBA" id="ARBA00006774"/>
    </source>
</evidence>
<proteinExistence type="inferred from homology"/>
<keyword evidence="8" id="KW-1185">Reference proteome</keyword>
<dbReference type="GO" id="GO:0005737">
    <property type="term" value="C:cytoplasm"/>
    <property type="evidence" value="ECO:0007669"/>
    <property type="project" value="UniProtKB-SubCell"/>
</dbReference>
<accession>A0A3D8IUS5</accession>
<evidence type="ECO:0000256" key="3">
    <source>
        <dbReference type="ARBA" id="ARBA00022679"/>
    </source>
</evidence>
<feature type="binding site" evidence="6">
    <location>
        <position position="182"/>
    </location>
    <ligand>
        <name>substrate</name>
    </ligand>
</feature>
<keyword evidence="3 6" id="KW-0808">Transferase</keyword>
<feature type="chain" id="PRO_5043059785" description="Arginine biosynthesis bifunctional protein ArgJ beta chain" evidence="6">
    <location>
        <begin position="193"/>
        <end position="401"/>
    </location>
</feature>
<comment type="caution">
    <text evidence="7">The sequence shown here is derived from an EMBL/GenBank/DDBJ whole genome shotgun (WGS) entry which is preliminary data.</text>
</comment>
<dbReference type="HAMAP" id="MF_01106">
    <property type="entry name" value="ArgJ"/>
    <property type="match status" value="1"/>
</dbReference>
<comment type="catalytic activity">
    <reaction evidence="6">
        <text>L-glutamate + acetyl-CoA = N-acetyl-L-glutamate + CoA + H(+)</text>
        <dbReference type="Rhea" id="RHEA:24292"/>
        <dbReference type="ChEBI" id="CHEBI:15378"/>
        <dbReference type="ChEBI" id="CHEBI:29985"/>
        <dbReference type="ChEBI" id="CHEBI:44337"/>
        <dbReference type="ChEBI" id="CHEBI:57287"/>
        <dbReference type="ChEBI" id="CHEBI:57288"/>
        <dbReference type="EC" id="2.3.1.1"/>
    </reaction>
</comment>
<feature type="binding site" evidence="6">
    <location>
        <position position="272"/>
    </location>
    <ligand>
        <name>substrate</name>
    </ligand>
</feature>
<evidence type="ECO:0000313" key="8">
    <source>
        <dbReference type="Proteomes" id="UP000257067"/>
    </source>
</evidence>
<keyword evidence="6" id="KW-0963">Cytoplasm</keyword>
<evidence type="ECO:0000313" key="7">
    <source>
        <dbReference type="EMBL" id="RDU68675.1"/>
    </source>
</evidence>
<feature type="site" description="Cleavage; by autolysis" evidence="6">
    <location>
        <begin position="192"/>
        <end position="193"/>
    </location>
</feature>
<keyword evidence="6" id="KW-0055">Arginine biosynthesis</keyword>
<feature type="site" description="Involved in the stabilization of negative charge on the oxyanion by the formation of the oxyanion hole" evidence="6">
    <location>
        <position position="117"/>
    </location>
</feature>
<evidence type="ECO:0000256" key="4">
    <source>
        <dbReference type="ARBA" id="ARBA00022813"/>
    </source>
</evidence>
<dbReference type="GO" id="GO:0004042">
    <property type="term" value="F:L-glutamate N-acetyltransferase activity"/>
    <property type="evidence" value="ECO:0007669"/>
    <property type="project" value="UniProtKB-UniRule"/>
</dbReference>